<dbReference type="SMART" id="SM00355">
    <property type="entry name" value="ZnF_C2H2"/>
    <property type="match status" value="7"/>
</dbReference>
<dbReference type="InterPro" id="IPR000210">
    <property type="entry name" value="BTB/POZ_dom"/>
</dbReference>
<dbReference type="OrthoDB" id="407106at2759"/>
<keyword evidence="1" id="KW-0863">Zinc-finger</keyword>
<dbReference type="PROSITE" id="PS50157">
    <property type="entry name" value="ZINC_FINGER_C2H2_2"/>
    <property type="match status" value="7"/>
</dbReference>
<feature type="compositionally biased region" description="Low complexity" evidence="2">
    <location>
        <begin position="280"/>
        <end position="299"/>
    </location>
</feature>
<dbReference type="InterPro" id="IPR013087">
    <property type="entry name" value="Znf_C2H2_type"/>
</dbReference>
<evidence type="ECO:0000259" key="4">
    <source>
        <dbReference type="PROSITE" id="PS50157"/>
    </source>
</evidence>
<sequence>MKVERPTMDTLSSHSSHLLQQLQEQRIQGLLCDCMLVVKGVCFKAHKNVLAAFSSYFRSLFQNSPSQKNDVFHLVIQDVSGIGQVLDYMYTSHLDINQDNVQALLEIAQCLQVPNLLSMCNAFLKPCPPPADTTSFSLLNSEHDCLLGGGLPHHIDLHCPTSEAQRSGCNNNSDPKGLHLPARHSSSNCDGTQAPVEKQLVHGYKLRNFYSKQYFKESAAQNNQESNQGPSPLLDVGDQQQQSQSLVISQGTHSLTPVCSASTAHQIPTCGATMVEKNTTDASSPSTAPSAAAAPNSAPESEDKNKLVRPKKTLYLKKYNYLRSQKALEEMYAESVSEPVLCVPSREIHREEPPTQSQGPEVLPTEGPSRDTEGVQEAAPEIQLPSPPPADLEEDDPKKTSDTLKQTGHKQYCCTVCGKIFKHPSNLELHKRSHTGEKPFQCNVCGKNFSQAGNLQTHLRRHTGEKPYICELCGKSFAAAGDVQRHIVVHTGQKPHLCDICGRGFSNFSNLKDHKKTHTTDKTFTCDQCGKSFNMQRKLLKHKVRHAGDKTHHCDTCGKSFIGSGDLRRHTRSHTGERPYVCDGCGKSFTRSALMRRHSRMHCKGARETSPESEAPERPCTSEGSGSALSKPPAPPPSVGPPFSGLMPHTGGSKSSSPHQPRAVGTPSPSGHRHAATTSTCLPELRLLVPHHLLASNHTGKCPPPPPGADHLKLAKHALPQEALYGPYVEGGVVAMEAGGSIVGRAYLHPTDSHSPLTASTKAASGTFRAGEGQLISSVTLWGLAMKTLQNDNDMEP</sequence>
<keyword evidence="6" id="KW-1185">Reference proteome</keyword>
<feature type="region of interest" description="Disordered" evidence="2">
    <location>
        <begin position="277"/>
        <end position="306"/>
    </location>
</feature>
<dbReference type="PANTHER" id="PTHR46105">
    <property type="entry name" value="AGAP004733-PA"/>
    <property type="match status" value="1"/>
</dbReference>
<dbReference type="AlphaFoldDB" id="A0A8C4ZV44"/>
<dbReference type="Pfam" id="PF13912">
    <property type="entry name" value="zf-C2H2_6"/>
    <property type="match status" value="1"/>
</dbReference>
<dbReference type="GO" id="GO:0000981">
    <property type="term" value="F:DNA-binding transcription factor activity, RNA polymerase II-specific"/>
    <property type="evidence" value="ECO:0007669"/>
    <property type="project" value="TreeGrafter"/>
</dbReference>
<organism evidence="5 6">
    <name type="scientific">Gadus morhua</name>
    <name type="common">Atlantic cod</name>
    <dbReference type="NCBI Taxonomy" id="8049"/>
    <lineage>
        <taxon>Eukaryota</taxon>
        <taxon>Metazoa</taxon>
        <taxon>Chordata</taxon>
        <taxon>Craniata</taxon>
        <taxon>Vertebrata</taxon>
        <taxon>Euteleostomi</taxon>
        <taxon>Actinopterygii</taxon>
        <taxon>Neopterygii</taxon>
        <taxon>Teleostei</taxon>
        <taxon>Neoteleostei</taxon>
        <taxon>Acanthomorphata</taxon>
        <taxon>Zeiogadaria</taxon>
        <taxon>Gadariae</taxon>
        <taxon>Gadiformes</taxon>
        <taxon>Gadoidei</taxon>
        <taxon>Gadidae</taxon>
        <taxon>Gadus</taxon>
    </lineage>
</organism>
<dbReference type="Ensembl" id="ENSGMOT00000029067.1">
    <property type="protein sequence ID" value="ENSGMOP00000022333.1"/>
    <property type="gene ID" value="ENSGMOG00000031795.1"/>
</dbReference>
<feature type="domain" description="C2H2-type" evidence="4">
    <location>
        <begin position="468"/>
        <end position="495"/>
    </location>
</feature>
<dbReference type="SUPFAM" id="SSF57667">
    <property type="entry name" value="beta-beta-alpha zinc fingers"/>
    <property type="match status" value="4"/>
</dbReference>
<dbReference type="Gene3D" id="3.30.710.10">
    <property type="entry name" value="Potassium Channel Kv1.1, Chain A"/>
    <property type="match status" value="1"/>
</dbReference>
<dbReference type="Gene3D" id="3.30.160.60">
    <property type="entry name" value="Classic Zinc Finger"/>
    <property type="match status" value="7"/>
</dbReference>
<dbReference type="Proteomes" id="UP000694546">
    <property type="component" value="Chromosome 13"/>
</dbReference>
<dbReference type="GO" id="GO:0008270">
    <property type="term" value="F:zinc ion binding"/>
    <property type="evidence" value="ECO:0007669"/>
    <property type="project" value="UniProtKB-KW"/>
</dbReference>
<feature type="region of interest" description="Disordered" evidence="2">
    <location>
        <begin position="218"/>
        <end position="248"/>
    </location>
</feature>
<evidence type="ECO:0000259" key="3">
    <source>
        <dbReference type="PROSITE" id="PS50097"/>
    </source>
</evidence>
<dbReference type="Pfam" id="PF00651">
    <property type="entry name" value="BTB"/>
    <property type="match status" value="1"/>
</dbReference>
<evidence type="ECO:0000313" key="6">
    <source>
        <dbReference type="Proteomes" id="UP000694546"/>
    </source>
</evidence>
<feature type="compositionally biased region" description="Low complexity" evidence="2">
    <location>
        <begin position="233"/>
        <end position="248"/>
    </location>
</feature>
<feature type="domain" description="C2H2-type" evidence="4">
    <location>
        <begin position="496"/>
        <end position="523"/>
    </location>
</feature>
<dbReference type="GO" id="GO:0005634">
    <property type="term" value="C:nucleus"/>
    <property type="evidence" value="ECO:0007669"/>
    <property type="project" value="UniProtKB-SubCell"/>
</dbReference>
<protein>
    <submittedName>
        <fullName evidence="5">Zinc finger and BTB domain containing 49</fullName>
    </submittedName>
</protein>
<dbReference type="SMART" id="SM00225">
    <property type="entry name" value="BTB"/>
    <property type="match status" value="1"/>
</dbReference>
<dbReference type="PROSITE" id="PS50097">
    <property type="entry name" value="BTB"/>
    <property type="match status" value="1"/>
</dbReference>
<feature type="compositionally biased region" description="Polar residues" evidence="2">
    <location>
        <begin position="219"/>
        <end position="230"/>
    </location>
</feature>
<keyword evidence="1" id="KW-0862">Zinc</keyword>
<dbReference type="SUPFAM" id="SSF54695">
    <property type="entry name" value="POZ domain"/>
    <property type="match status" value="1"/>
</dbReference>
<feature type="region of interest" description="Disordered" evidence="2">
    <location>
        <begin position="348"/>
        <end position="404"/>
    </location>
</feature>
<keyword evidence="1" id="KW-0479">Metal-binding</keyword>
<feature type="region of interest" description="Disordered" evidence="2">
    <location>
        <begin position="163"/>
        <end position="192"/>
    </location>
</feature>
<feature type="domain" description="C2H2-type" evidence="4">
    <location>
        <begin position="580"/>
        <end position="602"/>
    </location>
</feature>
<dbReference type="InterPro" id="IPR011333">
    <property type="entry name" value="SKP1/BTB/POZ_sf"/>
</dbReference>
<dbReference type="GO" id="GO:0000978">
    <property type="term" value="F:RNA polymerase II cis-regulatory region sequence-specific DNA binding"/>
    <property type="evidence" value="ECO:0007669"/>
    <property type="project" value="TreeGrafter"/>
</dbReference>
<dbReference type="InterPro" id="IPR036236">
    <property type="entry name" value="Znf_C2H2_sf"/>
</dbReference>
<dbReference type="GeneTree" id="ENSGT00940000158750"/>
<feature type="domain" description="C2H2-type" evidence="4">
    <location>
        <begin position="524"/>
        <end position="551"/>
    </location>
</feature>
<feature type="domain" description="C2H2-type" evidence="4">
    <location>
        <begin position="440"/>
        <end position="467"/>
    </location>
</feature>
<feature type="domain" description="BTB" evidence="3">
    <location>
        <begin position="32"/>
        <end position="98"/>
    </location>
</feature>
<dbReference type="PROSITE" id="PS00028">
    <property type="entry name" value="ZINC_FINGER_C2H2_1"/>
    <property type="match status" value="7"/>
</dbReference>
<accession>A0A8C4ZV44</accession>
<dbReference type="InterPro" id="IPR050457">
    <property type="entry name" value="ZnFinger_BTB_dom_contain"/>
</dbReference>
<evidence type="ECO:0000256" key="1">
    <source>
        <dbReference type="PROSITE-ProRule" id="PRU00042"/>
    </source>
</evidence>
<dbReference type="RefSeq" id="XP_030231868.1">
    <property type="nucleotide sequence ID" value="XM_030376008.1"/>
</dbReference>
<dbReference type="Pfam" id="PF00096">
    <property type="entry name" value="zf-C2H2"/>
    <property type="match status" value="6"/>
</dbReference>
<evidence type="ECO:0000256" key="2">
    <source>
        <dbReference type="SAM" id="MobiDB-lite"/>
    </source>
</evidence>
<gene>
    <name evidence="5" type="primary">ZBTB49</name>
    <name evidence="5" type="synonym">zbtb49</name>
</gene>
<dbReference type="CDD" id="cd18233">
    <property type="entry name" value="BTB_POZ_ZBTB49"/>
    <property type="match status" value="1"/>
</dbReference>
<feature type="compositionally biased region" description="Polar residues" evidence="2">
    <location>
        <begin position="163"/>
        <end position="174"/>
    </location>
</feature>
<evidence type="ECO:0000313" key="5">
    <source>
        <dbReference type="Ensembl" id="ENSGMOP00000022333.1"/>
    </source>
</evidence>
<feature type="region of interest" description="Disordered" evidence="2">
    <location>
        <begin position="597"/>
        <end position="677"/>
    </location>
</feature>
<dbReference type="GeneID" id="115557871"/>
<dbReference type="PANTHER" id="PTHR46105:SF30">
    <property type="entry name" value="ZINC FINGER AND BTB DOMAIN CONTAINING 49"/>
    <property type="match status" value="1"/>
</dbReference>
<name>A0A8C4ZV44_GADMO</name>
<reference evidence="5" key="2">
    <citation type="submission" date="2025-09" db="UniProtKB">
        <authorList>
            <consortium name="Ensembl"/>
        </authorList>
    </citation>
    <scope>IDENTIFICATION</scope>
</reference>
<dbReference type="OMA" id="QKQYTCE"/>
<reference evidence="5" key="1">
    <citation type="submission" date="2025-08" db="UniProtKB">
        <authorList>
            <consortium name="Ensembl"/>
        </authorList>
    </citation>
    <scope>IDENTIFICATION</scope>
</reference>
<feature type="domain" description="C2H2-type" evidence="4">
    <location>
        <begin position="552"/>
        <end position="579"/>
    </location>
</feature>
<feature type="domain" description="C2H2-type" evidence="4">
    <location>
        <begin position="412"/>
        <end position="439"/>
    </location>
</feature>
<proteinExistence type="predicted"/>